<dbReference type="RefSeq" id="XP_013248221.1">
    <property type="nucleotide sequence ID" value="XM_013392767.1"/>
</dbReference>
<reference evidence="2" key="2">
    <citation type="submission" date="2013-10" db="EMBL/GenBank/DDBJ databases">
        <authorList>
            <person name="Aslett M."/>
        </authorList>
    </citation>
    <scope>NUCLEOTIDE SEQUENCE</scope>
    <source>
        <strain evidence="2">Houghton</strain>
    </source>
</reference>
<dbReference type="EMBL" id="HG672304">
    <property type="protein sequence ID" value="CDI82342.1"/>
    <property type="molecule type" value="Genomic_DNA"/>
</dbReference>
<evidence type="ECO:0000313" key="3">
    <source>
        <dbReference type="Proteomes" id="UP000018050"/>
    </source>
</evidence>
<organism evidence="2 3">
    <name type="scientific">Eimeria acervulina</name>
    <name type="common">Coccidian parasite</name>
    <dbReference type="NCBI Taxonomy" id="5801"/>
    <lineage>
        <taxon>Eukaryota</taxon>
        <taxon>Sar</taxon>
        <taxon>Alveolata</taxon>
        <taxon>Apicomplexa</taxon>
        <taxon>Conoidasida</taxon>
        <taxon>Coccidia</taxon>
        <taxon>Eucoccidiorida</taxon>
        <taxon>Eimeriorina</taxon>
        <taxon>Eimeriidae</taxon>
        <taxon>Eimeria</taxon>
    </lineage>
</organism>
<gene>
    <name evidence="2" type="ORF">EAH_00066070</name>
</gene>
<evidence type="ECO:0000313" key="2">
    <source>
        <dbReference type="EMBL" id="CDI82342.1"/>
    </source>
</evidence>
<sequence length="141" mass="15803">MRRICVLRNALDLAAAALWIEWGWGQAKRGCSAVECLSGGRGRAKWRYLVVRLRRRYGGCVAFSVYCHTGCANKCKLRRICVLKATLDLAAAALWIEWGWGGAKWRNIVKQAKWNVGSWLGGFEWRTFVGVDGFAYGKTGS</sequence>
<reference evidence="2" key="1">
    <citation type="submission" date="2013-10" db="EMBL/GenBank/DDBJ databases">
        <title>Genomic analysis of the causative agents of coccidiosis in chickens.</title>
        <authorList>
            <person name="Reid A.J."/>
            <person name="Blake D."/>
            <person name="Billington K."/>
            <person name="Browne H."/>
            <person name="Dunn M."/>
            <person name="Hung S."/>
            <person name="Kawahara F."/>
            <person name="Miranda-Saavedra D."/>
            <person name="Mourier T."/>
            <person name="Nagra H."/>
            <person name="Otto T.D."/>
            <person name="Rawlings N."/>
            <person name="Sanchez A."/>
            <person name="Sanders M."/>
            <person name="Subramaniam C."/>
            <person name="Tay Y."/>
            <person name="Dear P."/>
            <person name="Doerig C."/>
            <person name="Gruber A."/>
            <person name="Parkinson J."/>
            <person name="Shirley M."/>
            <person name="Wan K.L."/>
            <person name="Berriman M."/>
            <person name="Tomley F."/>
            <person name="Pain A."/>
        </authorList>
    </citation>
    <scope>NUCLEOTIDE SEQUENCE</scope>
    <source>
        <strain evidence="2">Houghton</strain>
    </source>
</reference>
<dbReference type="AlphaFoldDB" id="U6GRY5"/>
<evidence type="ECO:0000256" key="1">
    <source>
        <dbReference type="SAM" id="SignalP"/>
    </source>
</evidence>
<keyword evidence="1" id="KW-0732">Signal</keyword>
<dbReference type="VEuPathDB" id="ToxoDB:EAH_00066070"/>
<feature type="chain" id="PRO_5004671546" evidence="1">
    <location>
        <begin position="28"/>
        <end position="141"/>
    </location>
</feature>
<protein>
    <submittedName>
        <fullName evidence="2">Uncharacterized protein</fullName>
    </submittedName>
</protein>
<name>U6GRY5_EIMAC</name>
<proteinExistence type="predicted"/>
<feature type="signal peptide" evidence="1">
    <location>
        <begin position="1"/>
        <end position="27"/>
    </location>
</feature>
<dbReference type="GeneID" id="25274677"/>
<dbReference type="Proteomes" id="UP000018050">
    <property type="component" value="Unassembled WGS sequence"/>
</dbReference>
<keyword evidence="3" id="KW-1185">Reference proteome</keyword>
<accession>U6GRY5</accession>